<feature type="region of interest" description="Disordered" evidence="2">
    <location>
        <begin position="227"/>
        <end position="249"/>
    </location>
</feature>
<dbReference type="Gene3D" id="3.40.30.10">
    <property type="entry name" value="Glutaredoxin"/>
    <property type="match status" value="1"/>
</dbReference>
<comment type="similarity">
    <text evidence="1">Belongs to the thioredoxin family. DsbC subfamily.</text>
</comment>
<dbReference type="Pfam" id="PF13098">
    <property type="entry name" value="Thioredoxin_2"/>
    <property type="match status" value="1"/>
</dbReference>
<dbReference type="InterPro" id="IPR036249">
    <property type="entry name" value="Thioredoxin-like_sf"/>
</dbReference>
<evidence type="ECO:0000256" key="2">
    <source>
        <dbReference type="SAM" id="MobiDB-lite"/>
    </source>
</evidence>
<comment type="function">
    <text evidence="1">Required for disulfide bond formation in some periplasmic proteins. Acts by transferring its disulfide bond to other proteins and is reduced in the process.</text>
</comment>
<proteinExistence type="inferred from homology"/>
<sequence length="249" mass="27555">MFFILTLFTMSAQGAAEKLPQPLQALQKQGLEFKGQFDAGPNLHGYVVQYQGQGSTVFLTPDKQHAIVGNLIDSSGNNLSEPQVEKYVYAPMGKQMWSRLESSRWITVGNEKAPRIVYAFFDPFCPYCAQFWEKARPWLDSGNVQLRVLLVGILRPESTPRAAAIMMAKDPSKALEDYENTHGKTSPSVPDTVNPDVASALKSNLQLMENLGSDATPAIYYLNPKGRLQQQQGVPPDDDTMNTIMGSKP</sequence>
<dbReference type="NCBIfam" id="NF008657">
    <property type="entry name" value="PRK11657.1"/>
    <property type="match status" value="1"/>
</dbReference>
<reference evidence="4" key="1">
    <citation type="submission" date="2020-09" db="EMBL/GenBank/DDBJ databases">
        <title>Complete genome sequence of Salmonella enterica strain K_SA184, multidrug resistance bacterium isolated from lamb (Ovis aries).</title>
        <authorList>
            <person name="Kim H.B."/>
        </authorList>
    </citation>
    <scope>NUCLEOTIDE SEQUENCE</scope>
    <source>
        <strain evidence="4">K_SA184</strain>
    </source>
</reference>
<dbReference type="GO" id="GO:0042597">
    <property type="term" value="C:periplasmic space"/>
    <property type="evidence" value="ECO:0007669"/>
    <property type="project" value="UniProtKB-SubCell"/>
</dbReference>
<dbReference type="Gene3D" id="3.10.450.70">
    <property type="entry name" value="Disulphide bond isomerase, DsbC/G, N-terminal"/>
    <property type="match status" value="1"/>
</dbReference>
<keyword evidence="1" id="KW-0732">Signal</keyword>
<gene>
    <name evidence="4" type="primary">dsbG</name>
    <name evidence="4" type="ORF">H9I51_20000</name>
</gene>
<dbReference type="SUPFAM" id="SSF52833">
    <property type="entry name" value="Thioredoxin-like"/>
    <property type="match status" value="1"/>
</dbReference>
<dbReference type="InterPro" id="IPR033954">
    <property type="entry name" value="DiS-bond_Isoase_DsbC/G"/>
</dbReference>
<dbReference type="InterPro" id="IPR009094">
    <property type="entry name" value="DiS-bond_isomerase_DsbC/G_N_sf"/>
</dbReference>
<feature type="domain" description="Thioredoxin-like fold" evidence="3">
    <location>
        <begin position="112"/>
        <end position="234"/>
    </location>
</feature>
<dbReference type="InterPro" id="IPR051470">
    <property type="entry name" value="Thiol:disulfide_interchange"/>
</dbReference>
<keyword evidence="1" id="KW-0574">Periplasm</keyword>
<dbReference type="CDD" id="cd03020">
    <property type="entry name" value="DsbA_DsbC_DsbG"/>
    <property type="match status" value="1"/>
</dbReference>
<evidence type="ECO:0000256" key="1">
    <source>
        <dbReference type="RuleBase" id="RU364038"/>
    </source>
</evidence>
<protein>
    <recommendedName>
        <fullName evidence="1">Thiol:disulfide interchange protein</fullName>
    </recommendedName>
</protein>
<dbReference type="PANTHER" id="PTHR35272:SF4">
    <property type="entry name" value="THIOL:DISULFIDE INTERCHANGE PROTEIN DSBG"/>
    <property type="match status" value="1"/>
</dbReference>
<dbReference type="InterPro" id="IPR012336">
    <property type="entry name" value="Thioredoxin-like_fold"/>
</dbReference>
<name>A0A7H0S4J2_SALER</name>
<accession>A0A7H0S4J2</accession>
<dbReference type="EMBL" id="CP061159">
    <property type="protein sequence ID" value="QNQ78995.1"/>
    <property type="molecule type" value="Genomic_DNA"/>
</dbReference>
<keyword evidence="1" id="KW-0676">Redox-active center</keyword>
<organism evidence="4">
    <name type="scientific">Salmonella enterica</name>
    <name type="common">Salmonella choleraesuis</name>
    <dbReference type="NCBI Taxonomy" id="28901"/>
    <lineage>
        <taxon>Bacteria</taxon>
        <taxon>Pseudomonadati</taxon>
        <taxon>Pseudomonadota</taxon>
        <taxon>Gammaproteobacteria</taxon>
        <taxon>Enterobacterales</taxon>
        <taxon>Enterobacteriaceae</taxon>
        <taxon>Salmonella</taxon>
    </lineage>
</organism>
<comment type="subcellular location">
    <subcellularLocation>
        <location evidence="1">Periplasm</location>
    </subcellularLocation>
</comment>
<dbReference type="SUPFAM" id="SSF54423">
    <property type="entry name" value="DsbC/DsbG N-terminal domain-like"/>
    <property type="match status" value="1"/>
</dbReference>
<dbReference type="AlphaFoldDB" id="A0A7H0S4J2"/>
<evidence type="ECO:0000259" key="3">
    <source>
        <dbReference type="Pfam" id="PF13098"/>
    </source>
</evidence>
<dbReference type="PANTHER" id="PTHR35272">
    <property type="entry name" value="THIOL:DISULFIDE INTERCHANGE PROTEIN DSBC-RELATED"/>
    <property type="match status" value="1"/>
</dbReference>
<evidence type="ECO:0000313" key="4">
    <source>
        <dbReference type="EMBL" id="QNQ78995.1"/>
    </source>
</evidence>